<dbReference type="InterPro" id="IPR006500">
    <property type="entry name" value="Helicase_put_C_phage/plasmid"/>
</dbReference>
<dbReference type="InterPro" id="IPR051620">
    <property type="entry name" value="ORF904-like_C"/>
</dbReference>
<dbReference type="InterPro" id="IPR045455">
    <property type="entry name" value="NrS-1_pol-like_helicase"/>
</dbReference>
<evidence type="ECO:0000259" key="4">
    <source>
        <dbReference type="PROSITE" id="PS51206"/>
    </source>
</evidence>
<proteinExistence type="predicted"/>
<dbReference type="KEGG" id="lpav:PLANPX_3259"/>
<dbReference type="Proteomes" id="UP000326837">
    <property type="component" value="Chromosome"/>
</dbReference>
<dbReference type="PANTHER" id="PTHR35372:SF2">
    <property type="entry name" value="SF3 HELICASE DOMAIN-CONTAINING PROTEIN"/>
    <property type="match status" value="1"/>
</dbReference>
<keyword evidence="1" id="KW-0547">Nucleotide-binding</keyword>
<feature type="domain" description="SF3 helicase" evidence="4">
    <location>
        <begin position="427"/>
        <end position="585"/>
    </location>
</feature>
<keyword evidence="3" id="KW-0067">ATP-binding</keyword>
<accession>A0A5K7XC99</accession>
<dbReference type="EMBL" id="AP021861">
    <property type="protein sequence ID" value="BBO33647.1"/>
    <property type="molecule type" value="Genomic_DNA"/>
</dbReference>
<dbReference type="PROSITE" id="PS51206">
    <property type="entry name" value="SF3_HELICASE_1"/>
    <property type="match status" value="1"/>
</dbReference>
<dbReference type="Gene3D" id="3.40.1360.10">
    <property type="match status" value="1"/>
</dbReference>
<dbReference type="CDD" id="cd01029">
    <property type="entry name" value="TOPRIM_primases"/>
    <property type="match status" value="1"/>
</dbReference>
<reference evidence="6" key="1">
    <citation type="submission" date="2019-10" db="EMBL/GenBank/DDBJ databases">
        <title>Lacipirellula parvula gen. nov., sp. nov., representing a lineage of planctomycetes widespread in freshwater anoxic habitats, and description of the family Lacipirellulaceae.</title>
        <authorList>
            <person name="Dedysh S.N."/>
            <person name="Kulichevskaya I.S."/>
            <person name="Beletsky A.V."/>
            <person name="Rakitin A.L."/>
            <person name="Mardanov A.V."/>
            <person name="Ivanova A.A."/>
            <person name="Saltykova V.X."/>
            <person name="Rijpstra W.I.C."/>
            <person name="Sinninghe Damste J.S."/>
            <person name="Ravin N.V."/>
        </authorList>
    </citation>
    <scope>NUCLEOTIDE SEQUENCE [LARGE SCALE GENOMIC DNA]</scope>
    <source>
        <strain evidence="6">PX69</strain>
    </source>
</reference>
<evidence type="ECO:0000256" key="3">
    <source>
        <dbReference type="ARBA" id="ARBA00022840"/>
    </source>
</evidence>
<dbReference type="SUPFAM" id="SSF52540">
    <property type="entry name" value="P-loop containing nucleoside triphosphate hydrolases"/>
    <property type="match status" value="1"/>
</dbReference>
<dbReference type="InterPro" id="IPR034154">
    <property type="entry name" value="TOPRIM_DnaG/twinkle"/>
</dbReference>
<dbReference type="InterPro" id="IPR027417">
    <property type="entry name" value="P-loop_NTPase"/>
</dbReference>
<dbReference type="GO" id="GO:0005524">
    <property type="term" value="F:ATP binding"/>
    <property type="evidence" value="ECO:0007669"/>
    <property type="project" value="UniProtKB-KW"/>
</dbReference>
<dbReference type="InterPro" id="IPR014015">
    <property type="entry name" value="Helicase_SF3_DNA-vir"/>
</dbReference>
<sequence>MSPAVQQEMEALARNNRFDLPLFPQHYAKLADECGLSPATILSAKIRSTGDLQDLAQLLNRKSVARSWGTAIVIPYLDQSGDFVLHRIRPTNPPVSKKTGKAQKYLQPTGAASRAYFPPSIYSVLDDASCRLIITEGEFKALKATQEGFPCIGLSGVDCWHPRKKLSLLPDLADIRWQGRQVFIAFDSDAIDNENVARNERELAATLKMQGAQVRIVRIPAGEGGKKVGLDDFLVAQGPDKFPELLENAAEPLPPAAGEFMESASDMDPAIEAAHILSTVKMGDLYRLRFWRGGWYWWANGRYGEKPPEEVRAEIVNLLNKKWLGVKSRNVSDVLEHVKAKSILPASVEPPSWLAAPPHGWASEECLATKNSVVHLPSLIQNLAPCDTPASPAFLTTSATDFQLDLNAPRPDNWLKFLDALWKDDVESIHALQEWFGYLLTHDTRQQKLMLLVGPKRSGKGTIARILTALVGKGNVAAPTLGGLATNFGLWPLIGKSVAIVSDARLSGRSDQAAVVERILSITGEDSITIDRKNMAPITVRLPTRFVILTNELPKLSDASGAIVSRVVLLHTTNSFYGKEDHDLTERLLGELPGILLWAIEGWRRLRERGRLLQPETGLESLGEMNDLASPVAAFVRDCCVVDRVAHVTPSDLYATWERWCKSQGREKFIGTVQSFARDLLAAEPSIRRKRVRDGDDRQRVYEGIGLKLGF</sequence>
<evidence type="ECO:0000256" key="2">
    <source>
        <dbReference type="ARBA" id="ARBA00022801"/>
    </source>
</evidence>
<dbReference type="InterPro" id="IPR024385">
    <property type="entry name" value="DUF3854"/>
</dbReference>
<dbReference type="Pfam" id="PF12965">
    <property type="entry name" value="DUF3854"/>
    <property type="match status" value="1"/>
</dbReference>
<keyword evidence="2" id="KW-0378">Hydrolase</keyword>
<evidence type="ECO:0000256" key="1">
    <source>
        <dbReference type="ARBA" id="ARBA00022741"/>
    </source>
</evidence>
<gene>
    <name evidence="5" type="ORF">PLANPX_3259</name>
</gene>
<dbReference type="NCBIfam" id="TIGR01613">
    <property type="entry name" value="primase_Cterm"/>
    <property type="match status" value="1"/>
</dbReference>
<dbReference type="Pfam" id="PF19263">
    <property type="entry name" value="DUF5906"/>
    <property type="match status" value="1"/>
</dbReference>
<keyword evidence="6" id="KW-1185">Reference proteome</keyword>
<evidence type="ECO:0000313" key="5">
    <source>
        <dbReference type="EMBL" id="BBO33647.1"/>
    </source>
</evidence>
<dbReference type="AlphaFoldDB" id="A0A5K7XC99"/>
<organism evidence="5 6">
    <name type="scientific">Lacipirellula parvula</name>
    <dbReference type="NCBI Taxonomy" id="2650471"/>
    <lineage>
        <taxon>Bacteria</taxon>
        <taxon>Pseudomonadati</taxon>
        <taxon>Planctomycetota</taxon>
        <taxon>Planctomycetia</taxon>
        <taxon>Pirellulales</taxon>
        <taxon>Lacipirellulaceae</taxon>
        <taxon>Lacipirellula</taxon>
    </lineage>
</organism>
<protein>
    <recommendedName>
        <fullName evidence="4">SF3 helicase domain-containing protein</fullName>
    </recommendedName>
</protein>
<dbReference type="RefSeq" id="WP_152099380.1">
    <property type="nucleotide sequence ID" value="NZ_AP021861.1"/>
</dbReference>
<dbReference type="GO" id="GO:0016787">
    <property type="term" value="F:hydrolase activity"/>
    <property type="evidence" value="ECO:0007669"/>
    <property type="project" value="UniProtKB-KW"/>
</dbReference>
<dbReference type="Gene3D" id="3.40.50.300">
    <property type="entry name" value="P-loop containing nucleotide triphosphate hydrolases"/>
    <property type="match status" value="1"/>
</dbReference>
<name>A0A5K7XC99_9BACT</name>
<dbReference type="PANTHER" id="PTHR35372">
    <property type="entry name" value="ATP BINDING PROTEIN-RELATED"/>
    <property type="match status" value="1"/>
</dbReference>
<evidence type="ECO:0000313" key="6">
    <source>
        <dbReference type="Proteomes" id="UP000326837"/>
    </source>
</evidence>